<evidence type="ECO:0000256" key="3">
    <source>
        <dbReference type="SAM" id="SignalP"/>
    </source>
</evidence>
<dbReference type="InterPro" id="IPR004193">
    <property type="entry name" value="Glyco_hydro_13_N"/>
</dbReference>
<dbReference type="CDD" id="cd02860">
    <property type="entry name" value="E_set_Pullulanase"/>
    <property type="match status" value="1"/>
</dbReference>
<dbReference type="Pfam" id="PF17967">
    <property type="entry name" value="Pullulanase_N2"/>
    <property type="match status" value="1"/>
</dbReference>
<evidence type="ECO:0000313" key="6">
    <source>
        <dbReference type="Proteomes" id="UP001500359"/>
    </source>
</evidence>
<reference evidence="5 6" key="1">
    <citation type="journal article" date="2019" name="Int. J. Syst. Evol. Microbiol.">
        <title>The Global Catalogue of Microorganisms (GCM) 10K type strain sequencing project: providing services to taxonomists for standard genome sequencing and annotation.</title>
        <authorList>
            <consortium name="The Broad Institute Genomics Platform"/>
            <consortium name="The Broad Institute Genome Sequencing Center for Infectious Disease"/>
            <person name="Wu L."/>
            <person name="Ma J."/>
        </authorList>
    </citation>
    <scope>NUCLEOTIDE SEQUENCE [LARGE SCALE GENOMIC DNA]</scope>
    <source>
        <strain evidence="5 6">JCM 15896</strain>
    </source>
</reference>
<protein>
    <recommendedName>
        <fullName evidence="4">Glycosyl hydrolase family 13 catalytic domain-containing protein</fullName>
    </recommendedName>
</protein>
<dbReference type="SMART" id="SM00642">
    <property type="entry name" value="Aamy"/>
    <property type="match status" value="1"/>
</dbReference>
<organism evidence="5 6">
    <name type="scientific">Aliiglaciecola litoralis</name>
    <dbReference type="NCBI Taxonomy" id="582857"/>
    <lineage>
        <taxon>Bacteria</taxon>
        <taxon>Pseudomonadati</taxon>
        <taxon>Pseudomonadota</taxon>
        <taxon>Gammaproteobacteria</taxon>
        <taxon>Alteromonadales</taxon>
        <taxon>Alteromonadaceae</taxon>
        <taxon>Aliiglaciecola</taxon>
    </lineage>
</organism>
<dbReference type="InterPro" id="IPR011839">
    <property type="entry name" value="Pullul_strch"/>
</dbReference>
<evidence type="ECO:0000256" key="2">
    <source>
        <dbReference type="ARBA" id="ARBA00023295"/>
    </source>
</evidence>
<dbReference type="Gene3D" id="2.60.40.1180">
    <property type="entry name" value="Golgi alpha-mannosidase II"/>
    <property type="match status" value="1"/>
</dbReference>
<dbReference type="SUPFAM" id="SSF81296">
    <property type="entry name" value="E set domains"/>
    <property type="match status" value="2"/>
</dbReference>
<dbReference type="NCBIfam" id="TIGR02103">
    <property type="entry name" value="pullul_strch"/>
    <property type="match status" value="1"/>
</dbReference>
<dbReference type="InterPro" id="IPR006047">
    <property type="entry name" value="GH13_cat_dom"/>
</dbReference>
<keyword evidence="2" id="KW-0326">Glycosidase</keyword>
<dbReference type="PANTHER" id="PTHR43002">
    <property type="entry name" value="GLYCOGEN DEBRANCHING ENZYME"/>
    <property type="match status" value="1"/>
</dbReference>
<dbReference type="Pfam" id="PF18494">
    <property type="entry name" value="Pullulanase_Ins"/>
    <property type="match status" value="1"/>
</dbReference>
<feature type="signal peptide" evidence="3">
    <location>
        <begin position="1"/>
        <end position="29"/>
    </location>
</feature>
<gene>
    <name evidence="5" type="ORF">GCM10009114_19790</name>
</gene>
<feature type="chain" id="PRO_5046493687" description="Glycosyl hydrolase family 13 catalytic domain-containing protein" evidence="3">
    <location>
        <begin position="30"/>
        <end position="940"/>
    </location>
</feature>
<accession>A0ABN1LJ60</accession>
<dbReference type="InterPro" id="IPR024561">
    <property type="entry name" value="Pullul_strch_C"/>
</dbReference>
<dbReference type="InterPro" id="IPR040671">
    <property type="entry name" value="Pullulanase_N2"/>
</dbReference>
<name>A0ABN1LJ60_9ALTE</name>
<comment type="similarity">
    <text evidence="1">Belongs to the glycosyl hydrolase 13 family.</text>
</comment>
<dbReference type="Pfam" id="PF11852">
    <property type="entry name" value="Pullul_strch_C"/>
    <property type="match status" value="1"/>
</dbReference>
<keyword evidence="3" id="KW-0732">Signal</keyword>
<dbReference type="EMBL" id="BAAAFD010000005">
    <property type="protein sequence ID" value="GAA0856736.1"/>
    <property type="molecule type" value="Genomic_DNA"/>
</dbReference>
<dbReference type="PROSITE" id="PS51257">
    <property type="entry name" value="PROKAR_LIPOPROTEIN"/>
    <property type="match status" value="1"/>
</dbReference>
<dbReference type="InterPro" id="IPR017853">
    <property type="entry name" value="GH"/>
</dbReference>
<comment type="caution">
    <text evidence="5">The sequence shown here is derived from an EMBL/GenBank/DDBJ whole genome shotgun (WGS) entry which is preliminary data.</text>
</comment>
<dbReference type="InterPro" id="IPR014756">
    <property type="entry name" value="Ig_E-set"/>
</dbReference>
<dbReference type="InterPro" id="IPR013783">
    <property type="entry name" value="Ig-like_fold"/>
</dbReference>
<keyword evidence="6" id="KW-1185">Reference proteome</keyword>
<feature type="domain" description="Glycosyl hydrolase family 13 catalytic" evidence="4">
    <location>
        <begin position="396"/>
        <end position="810"/>
    </location>
</feature>
<dbReference type="Pfam" id="PF02922">
    <property type="entry name" value="CBM_48"/>
    <property type="match status" value="1"/>
</dbReference>
<proteinExistence type="inferred from homology"/>
<dbReference type="Gene3D" id="3.20.20.80">
    <property type="entry name" value="Glycosidases"/>
    <property type="match status" value="1"/>
</dbReference>
<dbReference type="SUPFAM" id="SSF51445">
    <property type="entry name" value="(Trans)glycosidases"/>
    <property type="match status" value="1"/>
</dbReference>
<evidence type="ECO:0000259" key="4">
    <source>
        <dbReference type="SMART" id="SM00642"/>
    </source>
</evidence>
<dbReference type="CDD" id="cd11341">
    <property type="entry name" value="AmyAc_Pullulanase_LD-like"/>
    <property type="match status" value="1"/>
</dbReference>
<evidence type="ECO:0000256" key="1">
    <source>
        <dbReference type="ARBA" id="ARBA00008061"/>
    </source>
</evidence>
<dbReference type="Gene3D" id="2.60.40.10">
    <property type="entry name" value="Immunoglobulins"/>
    <property type="match status" value="1"/>
</dbReference>
<dbReference type="Gene3D" id="2.60.40.1130">
    <property type="entry name" value="Rab geranylgeranyltransferase alpha-subunit, insert domain"/>
    <property type="match status" value="1"/>
</dbReference>
<dbReference type="InterPro" id="IPR041111">
    <property type="entry name" value="Pullulanase_Ins"/>
</dbReference>
<dbReference type="RefSeq" id="WP_343859374.1">
    <property type="nucleotide sequence ID" value="NZ_BAAAFD010000005.1"/>
</dbReference>
<keyword evidence="2" id="KW-0378">Hydrolase</keyword>
<dbReference type="SUPFAM" id="SSF51011">
    <property type="entry name" value="Glycosyl hydrolase domain"/>
    <property type="match status" value="1"/>
</dbReference>
<dbReference type="Proteomes" id="UP001500359">
    <property type="component" value="Unassembled WGS sequence"/>
</dbReference>
<sequence>MSLGNFKKWLLIAASIITAVLLSSCSNTTKPKNTAGSAKYSFNFQAIQNDFAAHWVRPDLLLVDKPLNSAVLALSNNGNIRAQDGISAVYSLTPTDNPNWLTSLHPHLKTFYAYSVDLSVEQVKQALKQQLAVIDQDELGNTTRLSFVQIPLVLDYLYTLGNDDADEFDSYGARIDNDVTRFAIWAPTAKEVQVRLYDSNQLPLEQGTIQLTEDPMTGIWSGISQHAPQGTYYLYQIQLYHPSTQRIETLRSTDPYSLSLATNSQFSQVVDLKSSSTQPQGWQYQQIPEVNSPEELVIYETHVRDFSASDSSLSDPQLAGKYAAFSQAHSNSVNHLKALREAGLNTIHLLPVYDITTVNEQPAQVISLNDDLAKVCDLITDISLCTSDMDKNTTLKSLLQSFDPLSADAQSLIEKIRTFDAFNWGYDPYHYTVPEGSYALNPDGISRIIEFRQMVQRLHQLGFRVIMDVVYNHTFAAGVGPKSVLDKVVPNYYHRLNPISGTVEQSTCCDNTATEHRMMAKLMIDSLKVWAEDYKIDGFRFDLMGHQPKSLMLEARQAVRQIDPDTYFYGEGWNFGEVANNARFVQATQNELAGSEIGTFTDRLRDAVRGGSSFVSKEQIRQGQGLGNGLISLPNELQTAQNQAQMMTEYKLSLDQARIGLAGNLAIFPIENAQGQRVFGRDIDYGGAATGYALDPADVINYVSKHDNQTLWDNNQYRIASEVSTADRVRMQILSLAYPLMAQGIPFIHMGSELLRSKSFLRDSYDYGDWFNKVDYAKQTNNYNVGLPPAGKDEANWDIIKRIISQNQGRDIVSPADIETASQVFMDFLRIRTSTPLFSLRDADQIIRRVEFHNTGPDQQLGLIVMSIDDPYSRDLDSNIEKLMVIFNHTGSTQQFSYLGAERYKLHPVQQAGFDPVIKSATTSVDGFSVPALSVAVFVR</sequence>
<evidence type="ECO:0000313" key="5">
    <source>
        <dbReference type="EMBL" id="GAA0856736.1"/>
    </source>
</evidence>
<dbReference type="InterPro" id="IPR013780">
    <property type="entry name" value="Glyco_hydro_b"/>
</dbReference>